<protein>
    <submittedName>
        <fullName evidence="1">Uncharacterized protein</fullName>
    </submittedName>
</protein>
<evidence type="ECO:0000313" key="2">
    <source>
        <dbReference type="Proteomes" id="UP000281553"/>
    </source>
</evidence>
<accession>A0A3P6QAI1</accession>
<dbReference type="Proteomes" id="UP000281553">
    <property type="component" value="Unassembled WGS sequence"/>
</dbReference>
<organism evidence="1 2">
    <name type="scientific">Dibothriocephalus latus</name>
    <name type="common">Fish tapeworm</name>
    <name type="synonym">Diphyllobothrium latum</name>
    <dbReference type="NCBI Taxonomy" id="60516"/>
    <lineage>
        <taxon>Eukaryota</taxon>
        <taxon>Metazoa</taxon>
        <taxon>Spiralia</taxon>
        <taxon>Lophotrochozoa</taxon>
        <taxon>Platyhelminthes</taxon>
        <taxon>Cestoda</taxon>
        <taxon>Eucestoda</taxon>
        <taxon>Diphyllobothriidea</taxon>
        <taxon>Diphyllobothriidae</taxon>
        <taxon>Dibothriocephalus</taxon>
    </lineage>
</organism>
<dbReference type="AlphaFoldDB" id="A0A3P6QAI1"/>
<name>A0A3P6QAI1_DIBLA</name>
<dbReference type="EMBL" id="UYRU01005832">
    <property type="protein sequence ID" value="VDK39353.1"/>
    <property type="molecule type" value="Genomic_DNA"/>
</dbReference>
<evidence type="ECO:0000313" key="1">
    <source>
        <dbReference type="EMBL" id="VDK39353.1"/>
    </source>
</evidence>
<gene>
    <name evidence="1" type="ORF">DILT_LOCUS1024</name>
</gene>
<sequence length="99" mass="11279">MENLEAAILDNARRHRKLRDDQLSVNFEKINPPKQLSSDEVLVHNLSSYPLTQQQLTVLSYDAKFSKIDARPEDFVASFESVPQKCEANVRCETPCGNE</sequence>
<reference evidence="1 2" key="1">
    <citation type="submission" date="2018-11" db="EMBL/GenBank/DDBJ databases">
        <authorList>
            <consortium name="Pathogen Informatics"/>
        </authorList>
    </citation>
    <scope>NUCLEOTIDE SEQUENCE [LARGE SCALE GENOMIC DNA]</scope>
</reference>
<dbReference type="OrthoDB" id="6267470at2759"/>
<proteinExistence type="predicted"/>
<keyword evidence="2" id="KW-1185">Reference proteome</keyword>